<evidence type="ECO:0000313" key="2">
    <source>
        <dbReference type="Proteomes" id="UP000276133"/>
    </source>
</evidence>
<accession>A0A3M7P6H2</accession>
<protein>
    <submittedName>
        <fullName evidence="1">Uncharacterized protein</fullName>
    </submittedName>
</protein>
<comment type="caution">
    <text evidence="1">The sequence shown here is derived from an EMBL/GenBank/DDBJ whole genome shotgun (WGS) entry which is preliminary data.</text>
</comment>
<sequence>MNTDVYPKSWIDIRRSAEAMGSRNHETLHAQSPGVASVPLITLAGSSRGLSPHPVLPNVPLNAKAIIANNDLIIGSMLFLLKSKISQILLSNHYCNLIGEIQFDFFENFVLIRNDSLVRNKG</sequence>
<evidence type="ECO:0000313" key="1">
    <source>
        <dbReference type="EMBL" id="RMZ94642.1"/>
    </source>
</evidence>
<dbReference type="EMBL" id="REGN01012910">
    <property type="protein sequence ID" value="RMZ94642.1"/>
    <property type="molecule type" value="Genomic_DNA"/>
</dbReference>
<gene>
    <name evidence="1" type="ORF">BpHYR1_026532</name>
</gene>
<dbReference type="AlphaFoldDB" id="A0A3M7P6H2"/>
<dbReference type="Proteomes" id="UP000276133">
    <property type="component" value="Unassembled WGS sequence"/>
</dbReference>
<proteinExistence type="predicted"/>
<keyword evidence="2" id="KW-1185">Reference proteome</keyword>
<reference evidence="1 2" key="1">
    <citation type="journal article" date="2018" name="Sci. Rep.">
        <title>Genomic signatures of local adaptation to the degree of environmental predictability in rotifers.</title>
        <authorList>
            <person name="Franch-Gras L."/>
            <person name="Hahn C."/>
            <person name="Garcia-Roger E.M."/>
            <person name="Carmona M.J."/>
            <person name="Serra M."/>
            <person name="Gomez A."/>
        </authorList>
    </citation>
    <scope>NUCLEOTIDE SEQUENCE [LARGE SCALE GENOMIC DNA]</scope>
    <source>
        <strain evidence="1">HYR1</strain>
    </source>
</reference>
<name>A0A3M7P6H2_BRAPC</name>
<organism evidence="1 2">
    <name type="scientific">Brachionus plicatilis</name>
    <name type="common">Marine rotifer</name>
    <name type="synonym">Brachionus muelleri</name>
    <dbReference type="NCBI Taxonomy" id="10195"/>
    <lineage>
        <taxon>Eukaryota</taxon>
        <taxon>Metazoa</taxon>
        <taxon>Spiralia</taxon>
        <taxon>Gnathifera</taxon>
        <taxon>Rotifera</taxon>
        <taxon>Eurotatoria</taxon>
        <taxon>Monogononta</taxon>
        <taxon>Pseudotrocha</taxon>
        <taxon>Ploima</taxon>
        <taxon>Brachionidae</taxon>
        <taxon>Brachionus</taxon>
    </lineage>
</organism>